<accession>A0A5C6AIM1</accession>
<comment type="caution">
    <text evidence="9">The sequence shown here is derived from an EMBL/GenBank/DDBJ whole genome shotgun (WGS) entry which is preliminary data.</text>
</comment>
<dbReference type="GO" id="GO:0005886">
    <property type="term" value="C:plasma membrane"/>
    <property type="evidence" value="ECO:0007669"/>
    <property type="project" value="UniProtKB-SubCell"/>
</dbReference>
<comment type="subcellular location">
    <subcellularLocation>
        <location evidence="1">Cell membrane</location>
        <topology evidence="1">Multi-pass membrane protein</topology>
    </subcellularLocation>
</comment>
<dbReference type="AlphaFoldDB" id="A0A5C6AIM1"/>
<name>A0A5C6AIM1_9BACT</name>
<evidence type="ECO:0000259" key="8">
    <source>
        <dbReference type="Pfam" id="PF02308"/>
    </source>
</evidence>
<evidence type="ECO:0000313" key="10">
    <source>
        <dbReference type="Proteomes" id="UP000317421"/>
    </source>
</evidence>
<protein>
    <submittedName>
        <fullName evidence="9">Putative Mg(2+) transport ATPase</fullName>
    </submittedName>
</protein>
<organism evidence="9 10">
    <name type="scientific">Botrimarina colliarenosi</name>
    <dbReference type="NCBI Taxonomy" id="2528001"/>
    <lineage>
        <taxon>Bacteria</taxon>
        <taxon>Pseudomonadati</taxon>
        <taxon>Planctomycetota</taxon>
        <taxon>Planctomycetia</taxon>
        <taxon>Pirellulales</taxon>
        <taxon>Lacipirellulaceae</taxon>
        <taxon>Botrimarina</taxon>
    </lineage>
</organism>
<gene>
    <name evidence="9" type="ORF">Pla108_02520</name>
</gene>
<dbReference type="EMBL" id="SJPR01000001">
    <property type="protein sequence ID" value="TWT99317.1"/>
    <property type="molecule type" value="Genomic_DNA"/>
</dbReference>
<dbReference type="InterPro" id="IPR049177">
    <property type="entry name" value="MgtC_SapB_SrpB_YhiD_N"/>
</dbReference>
<keyword evidence="3" id="KW-1003">Cell membrane</keyword>
<dbReference type="PANTHER" id="PTHR33778">
    <property type="entry name" value="PROTEIN MGTC"/>
    <property type="match status" value="1"/>
</dbReference>
<evidence type="ECO:0000313" key="9">
    <source>
        <dbReference type="EMBL" id="TWT99317.1"/>
    </source>
</evidence>
<reference evidence="9 10" key="1">
    <citation type="submission" date="2019-02" db="EMBL/GenBank/DDBJ databases">
        <title>Deep-cultivation of Planctomycetes and their phenomic and genomic characterization uncovers novel biology.</title>
        <authorList>
            <person name="Wiegand S."/>
            <person name="Jogler M."/>
            <person name="Boedeker C."/>
            <person name="Pinto D."/>
            <person name="Vollmers J."/>
            <person name="Rivas-Marin E."/>
            <person name="Kohn T."/>
            <person name="Peeters S.H."/>
            <person name="Heuer A."/>
            <person name="Rast P."/>
            <person name="Oberbeckmann S."/>
            <person name="Bunk B."/>
            <person name="Jeske O."/>
            <person name="Meyerdierks A."/>
            <person name="Storesund J.E."/>
            <person name="Kallscheuer N."/>
            <person name="Luecker S."/>
            <person name="Lage O.M."/>
            <person name="Pohl T."/>
            <person name="Merkel B.J."/>
            <person name="Hornburger P."/>
            <person name="Mueller R.-W."/>
            <person name="Bruemmer F."/>
            <person name="Labrenz M."/>
            <person name="Spormann A.M."/>
            <person name="Op Den Camp H."/>
            <person name="Overmann J."/>
            <person name="Amann R."/>
            <person name="Jetten M.S.M."/>
            <person name="Mascher T."/>
            <person name="Medema M.H."/>
            <person name="Devos D.P."/>
            <person name="Kaster A.-K."/>
            <person name="Ovreas L."/>
            <person name="Rohde M."/>
            <person name="Galperin M.Y."/>
            <person name="Jogler C."/>
        </authorList>
    </citation>
    <scope>NUCLEOTIDE SEQUENCE [LARGE SCALE GENOMIC DNA]</scope>
    <source>
        <strain evidence="9 10">Pla108</strain>
    </source>
</reference>
<feature type="domain" description="MgtC/SapB/SrpB/YhiD N-terminal" evidence="8">
    <location>
        <begin position="15"/>
        <end position="149"/>
    </location>
</feature>
<keyword evidence="10" id="KW-1185">Reference proteome</keyword>
<proteinExistence type="inferred from homology"/>
<evidence type="ECO:0000256" key="5">
    <source>
        <dbReference type="ARBA" id="ARBA00022989"/>
    </source>
</evidence>
<sequence length="159" mass="16445">MLDADLPLWQDVLRLVAAAIGGAVVGIERESRDKPAGLRTHMLVSVGAAAVMLLSHDLCREAIAIAESAGGEIRFDPLRTVAGVIGGIGFLGAGSIFKSQGDVEGLTTAATIWMAGAIGLTCGAGRWNIAVTTVVLALVILSLIGWAERSVLKTKPRSD</sequence>
<evidence type="ECO:0000256" key="2">
    <source>
        <dbReference type="ARBA" id="ARBA00009298"/>
    </source>
</evidence>
<evidence type="ECO:0000256" key="6">
    <source>
        <dbReference type="ARBA" id="ARBA00023136"/>
    </source>
</evidence>
<keyword evidence="4 7" id="KW-0812">Transmembrane</keyword>
<feature type="transmembrane region" description="Helical" evidence="7">
    <location>
        <begin position="127"/>
        <end position="147"/>
    </location>
</feature>
<evidence type="ECO:0000256" key="3">
    <source>
        <dbReference type="ARBA" id="ARBA00022475"/>
    </source>
</evidence>
<dbReference type="InterPro" id="IPR003416">
    <property type="entry name" value="MgtC/SapB/SrpB/YhiD_fam"/>
</dbReference>
<dbReference type="PANTHER" id="PTHR33778:SF1">
    <property type="entry name" value="MAGNESIUM TRANSPORTER YHID-RELATED"/>
    <property type="match status" value="1"/>
</dbReference>
<evidence type="ECO:0000256" key="7">
    <source>
        <dbReference type="SAM" id="Phobius"/>
    </source>
</evidence>
<keyword evidence="5 7" id="KW-1133">Transmembrane helix</keyword>
<evidence type="ECO:0000256" key="4">
    <source>
        <dbReference type="ARBA" id="ARBA00022692"/>
    </source>
</evidence>
<dbReference type="Proteomes" id="UP000317421">
    <property type="component" value="Unassembled WGS sequence"/>
</dbReference>
<dbReference type="OrthoDB" id="9811198at2"/>
<dbReference type="Pfam" id="PF02308">
    <property type="entry name" value="MgtC"/>
    <property type="match status" value="1"/>
</dbReference>
<evidence type="ECO:0000256" key="1">
    <source>
        <dbReference type="ARBA" id="ARBA00004651"/>
    </source>
</evidence>
<keyword evidence="6 7" id="KW-0472">Membrane</keyword>
<comment type="similarity">
    <text evidence="2">Belongs to the MgtC/SapB family.</text>
</comment>
<dbReference type="PRINTS" id="PR01837">
    <property type="entry name" value="MGTCSAPBPROT"/>
</dbReference>
<dbReference type="RefSeq" id="WP_146441798.1">
    <property type="nucleotide sequence ID" value="NZ_SJPR01000001.1"/>
</dbReference>